<sequence>MATAVLIIWLLPKNKPGRKSDTERQFVRKTINIREILVHAACHWDEIVAITLARLYGRETFPGIETAPIKFTEGVERHADQFFDAAEILPFGVGGGRFDEHGLEGRNEDECCATLVAKYLGIDENPGLRDLLAATLRLDTKPNAAMTDIAEVIKMANRQLRCAPNVVIKWAELGLNAIIRFQAIRYDAVPEEKRLSTLFEEYVRNKRTDGRIAETIRAWIAKSEASATQSVTDLTFVVKALQRTGTSREDVVEWTHFVFNNYTADQALFWEAVELLKNQKVHMVDFLGRKGKQKIRVLMVESDNPLCQKASRMRDIHADVFIRRNSKGQVQVFTSMLVQNLNLANFARMIRWLELPKDEHGRPKTDISWKELGAQDTLSTVPEWYLFKGMLLNGSHSHPGVPATRIASKAILEVAYHAFHPGQTSIWMAMRGIGKEPELAVQALFKDAETPNPVIK</sequence>
<dbReference type="AlphaFoldDB" id="A0A1G2NED9"/>
<dbReference type="STRING" id="1802319.A2928_02245"/>
<dbReference type="EMBL" id="MHRX01000024">
    <property type="protein sequence ID" value="OHA33771.1"/>
    <property type="molecule type" value="Genomic_DNA"/>
</dbReference>
<accession>A0A1G2NED9</accession>
<organism evidence="1 2">
    <name type="scientific">Candidatus Taylorbacteria bacterium RIFCSPLOWO2_01_FULL_45_15b</name>
    <dbReference type="NCBI Taxonomy" id="1802319"/>
    <lineage>
        <taxon>Bacteria</taxon>
        <taxon>Candidatus Tayloriibacteriota</taxon>
    </lineage>
</organism>
<evidence type="ECO:0000313" key="1">
    <source>
        <dbReference type="EMBL" id="OHA33771.1"/>
    </source>
</evidence>
<proteinExistence type="predicted"/>
<gene>
    <name evidence="1" type="ORF">A2928_02245</name>
</gene>
<reference evidence="1 2" key="1">
    <citation type="journal article" date="2016" name="Nat. Commun.">
        <title>Thousands of microbial genomes shed light on interconnected biogeochemical processes in an aquifer system.</title>
        <authorList>
            <person name="Anantharaman K."/>
            <person name="Brown C.T."/>
            <person name="Hug L.A."/>
            <person name="Sharon I."/>
            <person name="Castelle C.J."/>
            <person name="Probst A.J."/>
            <person name="Thomas B.C."/>
            <person name="Singh A."/>
            <person name="Wilkins M.J."/>
            <person name="Karaoz U."/>
            <person name="Brodie E.L."/>
            <person name="Williams K.H."/>
            <person name="Hubbard S.S."/>
            <person name="Banfield J.F."/>
        </authorList>
    </citation>
    <scope>NUCLEOTIDE SEQUENCE [LARGE SCALE GENOMIC DNA]</scope>
</reference>
<dbReference type="Proteomes" id="UP000176221">
    <property type="component" value="Unassembled WGS sequence"/>
</dbReference>
<evidence type="ECO:0000313" key="2">
    <source>
        <dbReference type="Proteomes" id="UP000176221"/>
    </source>
</evidence>
<name>A0A1G2NED9_9BACT</name>
<protein>
    <submittedName>
        <fullName evidence="1">Uncharacterized protein</fullName>
    </submittedName>
</protein>
<comment type="caution">
    <text evidence="1">The sequence shown here is derived from an EMBL/GenBank/DDBJ whole genome shotgun (WGS) entry which is preliminary data.</text>
</comment>